<evidence type="ECO:0000313" key="3">
    <source>
        <dbReference type="Proteomes" id="UP001228139"/>
    </source>
</evidence>
<sequence>MISEALASSQQLMNRVPLLAGSQQREDYEQALQLAEYLVENDPDNPLLALLCDKIDLYESLSSEFAAFNARLKAIHTGVGVLRTLIDQYQLKLSDFEQEIGKKSLVSRILSGDRKLTIEHIRALSRRFGVPVELFIDK</sequence>
<reference evidence="2 3" key="1">
    <citation type="submission" date="2023-07" db="EMBL/GenBank/DDBJ databases">
        <title>Pathogenic bacteria of pear tree diseases.</title>
        <authorList>
            <person name="Zhang Z."/>
            <person name="He L."/>
            <person name="Huang R."/>
        </authorList>
    </citation>
    <scope>NUCLEOTIDE SEQUENCE [LARGE SCALE GENOMIC DNA]</scope>
    <source>
        <strain evidence="2 3">DE2</strain>
    </source>
</reference>
<dbReference type="InterPro" id="IPR039060">
    <property type="entry name" value="Antitox_HigA"/>
</dbReference>
<dbReference type="KEGG" id="epi:Q3V30_19075"/>
<dbReference type="CDD" id="cd00093">
    <property type="entry name" value="HTH_XRE"/>
    <property type="match status" value="1"/>
</dbReference>
<dbReference type="PANTHER" id="PTHR40455">
    <property type="entry name" value="ANTITOXIN HIGA"/>
    <property type="match status" value="1"/>
</dbReference>
<dbReference type="RefSeq" id="WP_306208481.1">
    <property type="nucleotide sequence ID" value="NZ_CP132353.1"/>
</dbReference>
<dbReference type="Pfam" id="PF01381">
    <property type="entry name" value="HTH_3"/>
    <property type="match status" value="1"/>
</dbReference>
<keyword evidence="3" id="KW-1185">Reference proteome</keyword>
<dbReference type="SMART" id="SM00530">
    <property type="entry name" value="HTH_XRE"/>
    <property type="match status" value="1"/>
</dbReference>
<gene>
    <name evidence="2" type="ORF">Q3V30_19075</name>
</gene>
<evidence type="ECO:0000259" key="1">
    <source>
        <dbReference type="PROSITE" id="PS50943"/>
    </source>
</evidence>
<dbReference type="SUPFAM" id="SSF47413">
    <property type="entry name" value="lambda repressor-like DNA-binding domains"/>
    <property type="match status" value="1"/>
</dbReference>
<protein>
    <submittedName>
        <fullName evidence="2">Helix-turn-helix domain-containing protein</fullName>
    </submittedName>
</protein>
<dbReference type="GO" id="GO:0006355">
    <property type="term" value="P:regulation of DNA-templated transcription"/>
    <property type="evidence" value="ECO:0007669"/>
    <property type="project" value="InterPro"/>
</dbReference>
<evidence type="ECO:0000313" key="2">
    <source>
        <dbReference type="EMBL" id="WLS78529.1"/>
    </source>
</evidence>
<organism evidence="2 3">
    <name type="scientific">Erwinia pyri</name>
    <dbReference type="NCBI Taxonomy" id="3062598"/>
    <lineage>
        <taxon>Bacteria</taxon>
        <taxon>Pseudomonadati</taxon>
        <taxon>Pseudomonadota</taxon>
        <taxon>Gammaproteobacteria</taxon>
        <taxon>Enterobacterales</taxon>
        <taxon>Erwiniaceae</taxon>
        <taxon>Erwinia</taxon>
    </lineage>
</organism>
<dbReference type="GO" id="GO:0001046">
    <property type="term" value="F:core promoter sequence-specific DNA binding"/>
    <property type="evidence" value="ECO:0007669"/>
    <property type="project" value="TreeGrafter"/>
</dbReference>
<dbReference type="PROSITE" id="PS50943">
    <property type="entry name" value="HTH_CROC1"/>
    <property type="match status" value="1"/>
</dbReference>
<dbReference type="InterPro" id="IPR001387">
    <property type="entry name" value="Cro/C1-type_HTH"/>
</dbReference>
<name>A0AA50DIA6_9GAMM</name>
<proteinExistence type="predicted"/>
<dbReference type="EMBL" id="CP132353">
    <property type="protein sequence ID" value="WLS78529.1"/>
    <property type="molecule type" value="Genomic_DNA"/>
</dbReference>
<dbReference type="Proteomes" id="UP001228139">
    <property type="component" value="Chromosome"/>
</dbReference>
<dbReference type="AlphaFoldDB" id="A0AA50DIA6"/>
<feature type="domain" description="HTH cro/C1-type" evidence="1">
    <location>
        <begin position="82"/>
        <end position="135"/>
    </location>
</feature>
<accession>A0AA50DIA6</accession>
<dbReference type="Gene3D" id="1.10.260.40">
    <property type="entry name" value="lambda repressor-like DNA-binding domains"/>
    <property type="match status" value="1"/>
</dbReference>
<dbReference type="InterPro" id="IPR010982">
    <property type="entry name" value="Lambda_DNA-bd_dom_sf"/>
</dbReference>
<dbReference type="PANTHER" id="PTHR40455:SF1">
    <property type="entry name" value="ANTITOXIN HIGA"/>
    <property type="match status" value="1"/>
</dbReference>